<name>G4SUW9_META2</name>
<dbReference type="STRING" id="1091494.MEALZ_2347"/>
<dbReference type="RefSeq" id="WP_014148809.1">
    <property type="nucleotide sequence ID" value="NC_016112.1"/>
</dbReference>
<dbReference type="HOGENOM" id="CLU_3100650_0_0_6"/>
<accession>G4SUW9</accession>
<evidence type="ECO:0000313" key="1">
    <source>
        <dbReference type="EMBL" id="CCE24028.1"/>
    </source>
</evidence>
<dbReference type="AlphaFoldDB" id="G4SUW9"/>
<protein>
    <submittedName>
        <fullName evidence="1">Uncharacterized protein</fullName>
    </submittedName>
</protein>
<evidence type="ECO:0000313" key="2">
    <source>
        <dbReference type="Proteomes" id="UP000008315"/>
    </source>
</evidence>
<proteinExistence type="predicted"/>
<dbReference type="EMBL" id="FO082060">
    <property type="protein sequence ID" value="CCE24028.1"/>
    <property type="molecule type" value="Genomic_DNA"/>
</dbReference>
<sequence length="51" mass="5861">MKANTQEKHFEAAIEHHLLNNGYQPGDSQDFDPELCLEKDRFIAFIQATQA</sequence>
<keyword evidence="2" id="KW-1185">Reference proteome</keyword>
<organism evidence="1 2">
    <name type="scientific">Methylotuvimicrobium alcaliphilum (strain DSM 19304 / NCIMB 14124 / VKM B-2133 / 20Z)</name>
    <name type="common">Methylomicrobium alcaliphilum</name>
    <dbReference type="NCBI Taxonomy" id="1091494"/>
    <lineage>
        <taxon>Bacteria</taxon>
        <taxon>Pseudomonadati</taxon>
        <taxon>Pseudomonadota</taxon>
        <taxon>Gammaproteobacteria</taxon>
        <taxon>Methylococcales</taxon>
        <taxon>Methylococcaceae</taxon>
        <taxon>Methylotuvimicrobium</taxon>
    </lineage>
</organism>
<gene>
    <name evidence="1" type="ordered locus">MEALZ_2347</name>
</gene>
<dbReference type="KEGG" id="mah:MEALZ_2347"/>
<dbReference type="Proteomes" id="UP000008315">
    <property type="component" value="Chromosome"/>
</dbReference>
<reference evidence="2" key="1">
    <citation type="journal article" date="2012" name="J. Bacteriol.">
        <title>Genome sequence of the haloalkaliphilic methanotrophic bacterium Methylomicrobium alcaliphilum 20Z.</title>
        <authorList>
            <person name="Vuilleumier S."/>
            <person name="Khmelenina V.N."/>
            <person name="Bringel F."/>
            <person name="Reshetnikov A.S."/>
            <person name="Lajus A."/>
            <person name="Mangenot S."/>
            <person name="Rouy Z."/>
            <person name="Op den Camp H.J."/>
            <person name="Jetten M.S."/>
            <person name="Dispirito A.A."/>
            <person name="Dunfield P."/>
            <person name="Klotz M.G."/>
            <person name="Semrau J.D."/>
            <person name="Stein L.Y."/>
            <person name="Barbe V."/>
            <person name="Medigue C."/>
            <person name="Trotsenko Y.A."/>
            <person name="Kalyuzhnaya M.G."/>
        </authorList>
    </citation>
    <scope>NUCLEOTIDE SEQUENCE [LARGE SCALE GENOMIC DNA]</scope>
    <source>
        <strain evidence="2">DSM 19304 / NCIMB 14124 / VKM B-2133 / 20Z</strain>
    </source>
</reference>